<dbReference type="Pfam" id="PF02466">
    <property type="entry name" value="Tim17"/>
    <property type="match status" value="1"/>
</dbReference>
<gene>
    <name evidence="6" type="ORF">RJ641_000498</name>
</gene>
<protein>
    <recommendedName>
        <fullName evidence="8">Mitochondrial import inner membrane translocase subunit TIM22</fullName>
    </recommendedName>
</protein>
<evidence type="ECO:0000256" key="4">
    <source>
        <dbReference type="ARBA" id="ARBA00023136"/>
    </source>
</evidence>
<accession>A0AAN8ZVS4</accession>
<feature type="region of interest" description="Disordered" evidence="5">
    <location>
        <begin position="1"/>
        <end position="32"/>
    </location>
</feature>
<dbReference type="GO" id="GO:0042721">
    <property type="term" value="C:TIM22 mitochondrial import inner membrane insertion complex"/>
    <property type="evidence" value="ECO:0007669"/>
    <property type="project" value="InterPro"/>
</dbReference>
<sequence>MAESPNPNTEKELVENPNPNSISPTPTDSSYLDNSGPPTVCLFRFAADSSAGAFMGSIFGYGSGLMKRKGFKGSFAEAGSSAKKSSIIHSSFESFLHQTFAVLSGVHSLVVCFLKKLRGKDDVFNAGIAGCCTGIALSFPGNGLTLNFLGNKNVVVELSSGYMQTCAPQALLQSCLTFGAFSFILERLNKQEPALAYQYPKQNSSLPYMLSPLALPLPNHLKDAFSAYCQSLRKSKRGTSPFAP</sequence>
<dbReference type="PANTHER" id="PTHR14110:SF1">
    <property type="entry name" value="CHLOROPLASTIC IMPORT INNER MEMBRANE TRANSLOCASE SUBUNIT TIM22-2-RELATED"/>
    <property type="match status" value="1"/>
</dbReference>
<dbReference type="EMBL" id="JBAMMX010000001">
    <property type="protein sequence ID" value="KAK6947025.1"/>
    <property type="molecule type" value="Genomic_DNA"/>
</dbReference>
<dbReference type="Proteomes" id="UP001370490">
    <property type="component" value="Unassembled WGS sequence"/>
</dbReference>
<keyword evidence="2" id="KW-0812">Transmembrane</keyword>
<evidence type="ECO:0008006" key="8">
    <source>
        <dbReference type="Google" id="ProtNLM"/>
    </source>
</evidence>
<evidence type="ECO:0000256" key="3">
    <source>
        <dbReference type="ARBA" id="ARBA00022989"/>
    </source>
</evidence>
<feature type="compositionally biased region" description="Low complexity" evidence="5">
    <location>
        <begin position="16"/>
        <end position="30"/>
    </location>
</feature>
<evidence type="ECO:0000256" key="2">
    <source>
        <dbReference type="ARBA" id="ARBA00022692"/>
    </source>
</evidence>
<evidence type="ECO:0000256" key="5">
    <source>
        <dbReference type="SAM" id="MobiDB-lite"/>
    </source>
</evidence>
<keyword evidence="4" id="KW-0472">Membrane</keyword>
<dbReference type="GO" id="GO:0045039">
    <property type="term" value="P:protein insertion into mitochondrial inner membrane"/>
    <property type="evidence" value="ECO:0007669"/>
    <property type="project" value="InterPro"/>
</dbReference>
<dbReference type="GO" id="GO:0045036">
    <property type="term" value="P:protein targeting to chloroplast"/>
    <property type="evidence" value="ECO:0007669"/>
    <property type="project" value="TreeGrafter"/>
</dbReference>
<proteinExistence type="predicted"/>
<keyword evidence="3" id="KW-1133">Transmembrane helix</keyword>
<evidence type="ECO:0000313" key="6">
    <source>
        <dbReference type="EMBL" id="KAK6947025.1"/>
    </source>
</evidence>
<keyword evidence="7" id="KW-1185">Reference proteome</keyword>
<dbReference type="InterPro" id="IPR039175">
    <property type="entry name" value="TIM22"/>
</dbReference>
<dbReference type="GO" id="GO:0009941">
    <property type="term" value="C:chloroplast envelope"/>
    <property type="evidence" value="ECO:0007669"/>
    <property type="project" value="TreeGrafter"/>
</dbReference>
<dbReference type="PANTHER" id="PTHR14110">
    <property type="entry name" value="MITOCHONDRIAL IMPORT INNER MEMBRANE TRANSLOCASE SUBUNIT TIM22"/>
    <property type="match status" value="1"/>
</dbReference>
<evidence type="ECO:0000313" key="7">
    <source>
        <dbReference type="Proteomes" id="UP001370490"/>
    </source>
</evidence>
<comment type="subcellular location">
    <subcellularLocation>
        <location evidence="1">Membrane</location>
        <topology evidence="1">Multi-pass membrane protein</topology>
    </subcellularLocation>
</comment>
<organism evidence="6 7">
    <name type="scientific">Dillenia turbinata</name>
    <dbReference type="NCBI Taxonomy" id="194707"/>
    <lineage>
        <taxon>Eukaryota</taxon>
        <taxon>Viridiplantae</taxon>
        <taxon>Streptophyta</taxon>
        <taxon>Embryophyta</taxon>
        <taxon>Tracheophyta</taxon>
        <taxon>Spermatophyta</taxon>
        <taxon>Magnoliopsida</taxon>
        <taxon>eudicotyledons</taxon>
        <taxon>Gunneridae</taxon>
        <taxon>Pentapetalae</taxon>
        <taxon>Dilleniales</taxon>
        <taxon>Dilleniaceae</taxon>
        <taxon>Dillenia</taxon>
    </lineage>
</organism>
<dbReference type="AlphaFoldDB" id="A0AAN8ZVS4"/>
<name>A0AAN8ZVS4_9MAGN</name>
<reference evidence="6 7" key="1">
    <citation type="submission" date="2023-12" db="EMBL/GenBank/DDBJ databases">
        <title>A high-quality genome assembly for Dillenia turbinata (Dilleniales).</title>
        <authorList>
            <person name="Chanderbali A."/>
        </authorList>
    </citation>
    <scope>NUCLEOTIDE SEQUENCE [LARGE SCALE GENOMIC DNA]</scope>
    <source>
        <strain evidence="6">LSX21</strain>
        <tissue evidence="6">Leaf</tissue>
    </source>
</reference>
<comment type="caution">
    <text evidence="6">The sequence shown here is derived from an EMBL/GenBank/DDBJ whole genome shotgun (WGS) entry which is preliminary data.</text>
</comment>
<dbReference type="GO" id="GO:0008320">
    <property type="term" value="F:protein transmembrane transporter activity"/>
    <property type="evidence" value="ECO:0007669"/>
    <property type="project" value="TreeGrafter"/>
</dbReference>
<evidence type="ECO:0000256" key="1">
    <source>
        <dbReference type="ARBA" id="ARBA00004141"/>
    </source>
</evidence>